<comment type="caution">
    <text evidence="3">The sequence shown here is derived from an EMBL/GenBank/DDBJ whole genome shotgun (WGS) entry which is preliminary data.</text>
</comment>
<dbReference type="EMBL" id="CAXITT010000210">
    <property type="protein sequence ID" value="CAL1535773.1"/>
    <property type="molecule type" value="Genomic_DNA"/>
</dbReference>
<evidence type="ECO:0000313" key="3">
    <source>
        <dbReference type="EMBL" id="CAL1535773.1"/>
    </source>
</evidence>
<feature type="signal peptide" evidence="2">
    <location>
        <begin position="1"/>
        <end position="19"/>
    </location>
</feature>
<keyword evidence="4" id="KW-1185">Reference proteome</keyword>
<proteinExistence type="predicted"/>
<gene>
    <name evidence="3" type="ORF">GSLYS_00009733001</name>
</gene>
<name>A0AAV2HNZ1_LYMST</name>
<dbReference type="Gene3D" id="3.40.50.410">
    <property type="entry name" value="von Willebrand factor, type A domain"/>
    <property type="match status" value="1"/>
</dbReference>
<evidence type="ECO:0000256" key="2">
    <source>
        <dbReference type="SAM" id="SignalP"/>
    </source>
</evidence>
<sequence length="718" mass="77747">MRPLVYIMALHIFLPLADTQHVCPPTEIVFLLDQSETALLASTDNIYDSMTYFNLVKVALDRFLLNPLIVDSPNQIRVGIFGYSSTRSGETIVPLGTSPLQALTLTHLVAKGTSAGSWTHRGLQAIQRRPEYDNNRLIIVSSMGSNSSSRRSLADKEIQRVRELGWRPLVIAVQGRNPLDMEELTMVNGGLTPVVLDDGEGRGYTRLASHLDGLVASIICVMQATLETVTQVFSSRRTTERMDLTSVCQPTEILLLLDESEAARLAASDEPDNQETKFNILKSAVDSLLANRIIANSRNTFRIGAYGYSDAGHQTVIIPEGTSPMMARDYTYLIGRNTSLKSESLTYSGLEMVRSPPFYTNNRLIVVSTRGSWSSSQRTLAQNEVARAQKLGWSPLVIAVQGIYLIFQGIYPIDTEELLHVNGGKQFVTLDDFSNLDPKSFRLLPAAFDNIVNNLLCPDSPGQETTKAQDSPGQETTKSPDSPGQETTKAPDSQGQETTKSPDSPGQETTKSQYSPGQETTKAPDSQGQETTKSPDSPGQETTKSPDSPGQETTKTPDSQGQEATKATEAIMNNVTTQSEAPMNNVTAQSVTRVETTDTSSLQSVATVSAITTQGTNAHTDTDIVSDTSHAPNTDIVSETSPAPNTDIVSETSHAPNTTTVMLTANDNLSITTANDTLSITTANDTLNITTANDTLNIFTANDSTNVTTDNRGKILSR</sequence>
<dbReference type="InterPro" id="IPR036465">
    <property type="entry name" value="vWFA_dom_sf"/>
</dbReference>
<accession>A0AAV2HNZ1</accession>
<dbReference type="AlphaFoldDB" id="A0AAV2HNZ1"/>
<evidence type="ECO:0000256" key="1">
    <source>
        <dbReference type="SAM" id="MobiDB-lite"/>
    </source>
</evidence>
<feature type="chain" id="PRO_5043393661" description="VWFA domain-containing protein" evidence="2">
    <location>
        <begin position="20"/>
        <end position="718"/>
    </location>
</feature>
<reference evidence="3 4" key="1">
    <citation type="submission" date="2024-04" db="EMBL/GenBank/DDBJ databases">
        <authorList>
            <consortium name="Genoscope - CEA"/>
            <person name="William W."/>
        </authorList>
    </citation>
    <scope>NUCLEOTIDE SEQUENCE [LARGE SCALE GENOMIC DNA]</scope>
</reference>
<feature type="region of interest" description="Disordered" evidence="1">
    <location>
        <begin position="459"/>
        <end position="565"/>
    </location>
</feature>
<organism evidence="3 4">
    <name type="scientific">Lymnaea stagnalis</name>
    <name type="common">Great pond snail</name>
    <name type="synonym">Helix stagnalis</name>
    <dbReference type="NCBI Taxonomy" id="6523"/>
    <lineage>
        <taxon>Eukaryota</taxon>
        <taxon>Metazoa</taxon>
        <taxon>Spiralia</taxon>
        <taxon>Lophotrochozoa</taxon>
        <taxon>Mollusca</taxon>
        <taxon>Gastropoda</taxon>
        <taxon>Heterobranchia</taxon>
        <taxon>Euthyneura</taxon>
        <taxon>Panpulmonata</taxon>
        <taxon>Hygrophila</taxon>
        <taxon>Lymnaeoidea</taxon>
        <taxon>Lymnaeidae</taxon>
        <taxon>Lymnaea</taxon>
    </lineage>
</organism>
<evidence type="ECO:0008006" key="5">
    <source>
        <dbReference type="Google" id="ProtNLM"/>
    </source>
</evidence>
<protein>
    <recommendedName>
        <fullName evidence="5">VWFA domain-containing protein</fullName>
    </recommendedName>
</protein>
<dbReference type="Proteomes" id="UP001497497">
    <property type="component" value="Unassembled WGS sequence"/>
</dbReference>
<keyword evidence="2" id="KW-0732">Signal</keyword>
<feature type="compositionally biased region" description="Polar residues" evidence="1">
    <location>
        <begin position="462"/>
        <end position="565"/>
    </location>
</feature>
<evidence type="ECO:0000313" key="4">
    <source>
        <dbReference type="Proteomes" id="UP001497497"/>
    </source>
</evidence>
<dbReference type="SUPFAM" id="SSF53300">
    <property type="entry name" value="vWA-like"/>
    <property type="match status" value="2"/>
</dbReference>